<keyword evidence="1" id="KW-1133">Transmembrane helix</keyword>
<keyword evidence="1" id="KW-0812">Transmembrane</keyword>
<feature type="transmembrane region" description="Helical" evidence="1">
    <location>
        <begin position="20"/>
        <end position="39"/>
    </location>
</feature>
<dbReference type="EMBL" id="LIZY01000140">
    <property type="protein sequence ID" value="KPJ61899.1"/>
    <property type="molecule type" value="Genomic_DNA"/>
</dbReference>
<comment type="caution">
    <text evidence="2">The sequence shown here is derived from an EMBL/GenBank/DDBJ whole genome shotgun (WGS) entry which is preliminary data.</text>
</comment>
<protein>
    <submittedName>
        <fullName evidence="2">Uncharacterized protein</fullName>
    </submittedName>
</protein>
<evidence type="ECO:0000313" key="2">
    <source>
        <dbReference type="EMBL" id="KPJ61899.1"/>
    </source>
</evidence>
<proteinExistence type="predicted"/>
<evidence type="ECO:0000313" key="3">
    <source>
        <dbReference type="Proteomes" id="UP000052020"/>
    </source>
</evidence>
<feature type="non-terminal residue" evidence="2">
    <location>
        <position position="338"/>
    </location>
</feature>
<keyword evidence="1" id="KW-0472">Membrane</keyword>
<dbReference type="AlphaFoldDB" id="A0A0S7XI10"/>
<accession>A0A0S7XI10</accession>
<dbReference type="Proteomes" id="UP000052020">
    <property type="component" value="Unassembled WGS sequence"/>
</dbReference>
<organism evidence="2 3">
    <name type="scientific">candidate division KD3-62 bacterium DG_56</name>
    <dbReference type="NCBI Taxonomy" id="1704032"/>
    <lineage>
        <taxon>Bacteria</taxon>
        <taxon>candidate division KD3-62</taxon>
    </lineage>
</organism>
<reference evidence="2 3" key="1">
    <citation type="journal article" date="2015" name="Microbiome">
        <title>Genomic resolution of linkages in carbon, nitrogen, and sulfur cycling among widespread estuary sediment bacteria.</title>
        <authorList>
            <person name="Baker B.J."/>
            <person name="Lazar C.S."/>
            <person name="Teske A.P."/>
            <person name="Dick G.J."/>
        </authorList>
    </citation>
    <scope>NUCLEOTIDE SEQUENCE [LARGE SCALE GENOMIC DNA]</scope>
    <source>
        <strain evidence="2">DG_56</strain>
    </source>
</reference>
<sequence length="338" mass="37987">MKRVSSIVARVARTLVRSWWWVAFVLGVLMLLSLPYIVFDVLASCALDRELAKIKASGAPITTADLAPPPVPKHENAAVIYGRAFELLPPREQGSPFLRALAFADPTKHPTETPASESEVADFVHQHHRVLDLLRQGAAMPKARYPVDWEAGAMVLFPHLSRLRDPTRLLMLDALLKSRRGDASGAMEDVDVMLRMADSVAPEPTLVSELVRYACQHIALETLNRLMTASPPSSEDCRNLHLVLSRIDLMEPFTHAMEGERALGHAVFEDTRRGEASYLRSWQALDGRTGVPRWPLGSAPLRFIWAPVLKKDEVIYLRYMERQVALSREPYDEKAWAR</sequence>
<name>A0A0S7XI10_9BACT</name>
<gene>
    <name evidence="2" type="ORF">AMK68_05595</name>
</gene>
<evidence type="ECO:0000256" key="1">
    <source>
        <dbReference type="SAM" id="Phobius"/>
    </source>
</evidence>